<dbReference type="AlphaFoldDB" id="A0A9W9G9B0"/>
<comment type="caution">
    <text evidence="3">The sequence shown here is derived from an EMBL/GenBank/DDBJ whole genome shotgun (WGS) entry which is preliminary data.</text>
</comment>
<evidence type="ECO:0000313" key="3">
    <source>
        <dbReference type="EMBL" id="KAJ5113827.1"/>
    </source>
</evidence>
<dbReference type="SUPFAM" id="SSF53474">
    <property type="entry name" value="alpha/beta-Hydrolases"/>
    <property type="match status" value="1"/>
</dbReference>
<reference evidence="3" key="1">
    <citation type="submission" date="2022-11" db="EMBL/GenBank/DDBJ databases">
        <authorList>
            <person name="Petersen C."/>
        </authorList>
    </citation>
    <scope>NUCLEOTIDE SEQUENCE</scope>
    <source>
        <strain evidence="3">IBT 30069</strain>
    </source>
</reference>
<organism evidence="3 4">
    <name type="scientific">Penicillium angulare</name>
    <dbReference type="NCBI Taxonomy" id="116970"/>
    <lineage>
        <taxon>Eukaryota</taxon>
        <taxon>Fungi</taxon>
        <taxon>Dikarya</taxon>
        <taxon>Ascomycota</taxon>
        <taxon>Pezizomycotina</taxon>
        <taxon>Eurotiomycetes</taxon>
        <taxon>Eurotiomycetidae</taxon>
        <taxon>Eurotiales</taxon>
        <taxon>Aspergillaceae</taxon>
        <taxon>Penicillium</taxon>
    </lineage>
</organism>
<gene>
    <name evidence="3" type="ORF">N7456_002361</name>
</gene>
<dbReference type="OrthoDB" id="408631at2759"/>
<evidence type="ECO:0000256" key="1">
    <source>
        <dbReference type="ARBA" id="ARBA00022801"/>
    </source>
</evidence>
<dbReference type="Proteomes" id="UP001149165">
    <property type="component" value="Unassembled WGS sequence"/>
</dbReference>
<dbReference type="InterPro" id="IPR029058">
    <property type="entry name" value="AB_hydrolase_fold"/>
</dbReference>
<dbReference type="Gene3D" id="3.40.50.1820">
    <property type="entry name" value="alpha/beta hydrolase"/>
    <property type="match status" value="1"/>
</dbReference>
<keyword evidence="1" id="KW-0378">Hydrolase</keyword>
<name>A0A9W9G9B0_9EURO</name>
<dbReference type="PANTHER" id="PTHR48081">
    <property type="entry name" value="AB HYDROLASE SUPERFAMILY PROTEIN C4A8.06C"/>
    <property type="match status" value="1"/>
</dbReference>
<dbReference type="GO" id="GO:0017000">
    <property type="term" value="P:antibiotic biosynthetic process"/>
    <property type="evidence" value="ECO:0007669"/>
    <property type="project" value="UniProtKB-ARBA"/>
</dbReference>
<sequence>MGFPSSQELKDLAQIDPEINAMVNSGNSMASFLPKEGDPEEVLRTLIPMMKANKPVIPSVPGIEESEAVYETRDGASLKLCIYKPEDLSEDAPLLVWYHGGGGCIGFPEMNKPLLQQLVLQHGLVAIAPEYRLGPEFKFPVGIKDSWDALKHIASHASEFGADLHKGFLLGGESNGGVTAAALALLARDEGLASPLTGVFLSAASFVPPHDVPEKYKDHYVSRFDPTCLNAPPLNEFSKKVMDIGYAGDYTSPLFRAILWPTGHKDLPRTYFQSCGLDINRDDSFIYQDILNENAVETKLDVYPGGVHCFWLMFPQIGLSKKWRQDTNDAISCLLQRSV</sequence>
<dbReference type="GO" id="GO:0072330">
    <property type="term" value="P:monocarboxylic acid biosynthetic process"/>
    <property type="evidence" value="ECO:0007669"/>
    <property type="project" value="UniProtKB-ARBA"/>
</dbReference>
<keyword evidence="4" id="KW-1185">Reference proteome</keyword>
<reference evidence="3" key="2">
    <citation type="journal article" date="2023" name="IMA Fungus">
        <title>Comparative genomic study of the Penicillium genus elucidates a diverse pangenome and 15 lateral gene transfer events.</title>
        <authorList>
            <person name="Petersen C."/>
            <person name="Sorensen T."/>
            <person name="Nielsen M.R."/>
            <person name="Sondergaard T.E."/>
            <person name="Sorensen J.L."/>
            <person name="Fitzpatrick D.A."/>
            <person name="Frisvad J.C."/>
            <person name="Nielsen K.L."/>
        </authorList>
    </citation>
    <scope>NUCLEOTIDE SEQUENCE</scope>
    <source>
        <strain evidence="3">IBT 30069</strain>
    </source>
</reference>
<accession>A0A9W9G9B0</accession>
<dbReference type="InterPro" id="IPR013094">
    <property type="entry name" value="AB_hydrolase_3"/>
</dbReference>
<feature type="domain" description="Alpha/beta hydrolase fold-3" evidence="2">
    <location>
        <begin position="95"/>
        <end position="311"/>
    </location>
</feature>
<protein>
    <recommendedName>
        <fullName evidence="2">Alpha/beta hydrolase fold-3 domain-containing protein</fullName>
    </recommendedName>
</protein>
<dbReference type="InterPro" id="IPR050300">
    <property type="entry name" value="GDXG_lipolytic_enzyme"/>
</dbReference>
<dbReference type="GO" id="GO:0016787">
    <property type="term" value="F:hydrolase activity"/>
    <property type="evidence" value="ECO:0007669"/>
    <property type="project" value="UniProtKB-KW"/>
</dbReference>
<dbReference type="Pfam" id="PF07859">
    <property type="entry name" value="Abhydrolase_3"/>
    <property type="match status" value="1"/>
</dbReference>
<evidence type="ECO:0000313" key="4">
    <source>
        <dbReference type="Proteomes" id="UP001149165"/>
    </source>
</evidence>
<evidence type="ECO:0000259" key="2">
    <source>
        <dbReference type="Pfam" id="PF07859"/>
    </source>
</evidence>
<proteinExistence type="predicted"/>
<dbReference type="EMBL" id="JAPQKH010000002">
    <property type="protein sequence ID" value="KAJ5113827.1"/>
    <property type="molecule type" value="Genomic_DNA"/>
</dbReference>